<feature type="region of interest" description="Disordered" evidence="1">
    <location>
        <begin position="142"/>
        <end position="161"/>
    </location>
</feature>
<gene>
    <name evidence="3" type="ORF">KJ970_05225</name>
</gene>
<dbReference type="AlphaFoldDB" id="A0A948W664"/>
<dbReference type="Gene3D" id="3.60.40.10">
    <property type="entry name" value="PPM-type phosphatase domain"/>
    <property type="match status" value="1"/>
</dbReference>
<evidence type="ECO:0000313" key="3">
    <source>
        <dbReference type="EMBL" id="MBU2690311.1"/>
    </source>
</evidence>
<dbReference type="EMBL" id="JAHJDP010000028">
    <property type="protein sequence ID" value="MBU2690311.1"/>
    <property type="molecule type" value="Genomic_DNA"/>
</dbReference>
<evidence type="ECO:0000256" key="1">
    <source>
        <dbReference type="SAM" id="MobiDB-lite"/>
    </source>
</evidence>
<comment type="caution">
    <text evidence="3">The sequence shown here is derived from an EMBL/GenBank/DDBJ whole genome shotgun (WGS) entry which is preliminary data.</text>
</comment>
<feature type="compositionally biased region" description="Low complexity" evidence="1">
    <location>
        <begin position="289"/>
        <end position="299"/>
    </location>
</feature>
<protein>
    <recommendedName>
        <fullName evidence="5">PPM-type phosphatase domain-containing protein</fullName>
    </recommendedName>
</protein>
<keyword evidence="2" id="KW-1133">Transmembrane helix</keyword>
<evidence type="ECO:0008006" key="5">
    <source>
        <dbReference type="Google" id="ProtNLM"/>
    </source>
</evidence>
<evidence type="ECO:0000256" key="2">
    <source>
        <dbReference type="SAM" id="Phobius"/>
    </source>
</evidence>
<feature type="region of interest" description="Disordered" evidence="1">
    <location>
        <begin position="289"/>
        <end position="317"/>
    </location>
</feature>
<evidence type="ECO:0000313" key="4">
    <source>
        <dbReference type="Proteomes" id="UP000777784"/>
    </source>
</evidence>
<keyword evidence="2" id="KW-0812">Transmembrane</keyword>
<organism evidence="3 4">
    <name type="scientific">Eiseniibacteriota bacterium</name>
    <dbReference type="NCBI Taxonomy" id="2212470"/>
    <lineage>
        <taxon>Bacteria</taxon>
        <taxon>Candidatus Eiseniibacteriota</taxon>
    </lineage>
</organism>
<proteinExistence type="predicted"/>
<dbReference type="InterPro" id="IPR036457">
    <property type="entry name" value="PPM-type-like_dom_sf"/>
</dbReference>
<sequence length="734" mass="80034">MSAEKKEAPLRIEMATSEIDGGSGASWADPDRVLGVVSGSEPMEAFERYLLPDLLAMEPATPEDAPTLPASARALLSAFESTHRRLYKSNRSLPNGSQTAGHQSIQVLGAAIDGRQLHILNCGNAWAYVIRNSQAHLLELAQEEGEKDSSEEAEKGLPPALGRHGSMRLKVLTLDLEPFDQVVLLAGCSPAPDLRAVTNAFHKTRDLKRGCDGLVNLMGLNGSSGAAVAFRLVPVNTEAVSPARHEAGEEVFGELKAEVESMSMAIGQQEAFWPPKKFLAEEEREAIETKTAAEAAADKTPPPEPATNKPKREAWQPSYTRGRSWRVPIAIWAVILLLVSLIGIVTLYKPGWKEVRDRIEILLKTDEKNQQPAGEISNPPLPTAEPEADLRMKSEDSSQQDLLADLVPEPLHPAVDKIDKPAKSQAVSDPQVPAPIKQALNSSPPLGSTPMVSPPIIEPAKPQAPPGPPAGYGIVQFVPREGAVKAKVWTEGNEDRRKAPCDLQLEAGWRRIFYEDEDVVLWSHRVLVREGETASVHMEAPQSSEKAFLRLESFHREIGTGFVPEEGDSIFYDSRYLAKTPWEGEVDPGWHSVRIASREGQEAIEVFSVAAGQSRYFVPRLGLQRLPGFRHKAPGRILLQGPILLSVTIEAPEGESVRDMRLYLIPEGAEPSAVALAPIDASRGLYVAALEPGEFQVGQLVRYYFACRTLGGTPAVSEIFTLTPVNDLSDLQPQ</sequence>
<accession>A0A948W664</accession>
<keyword evidence="2" id="KW-0472">Membrane</keyword>
<dbReference type="Proteomes" id="UP000777784">
    <property type="component" value="Unassembled WGS sequence"/>
</dbReference>
<name>A0A948W664_UNCEI</name>
<feature type="region of interest" description="Disordered" evidence="1">
    <location>
        <begin position="366"/>
        <end position="399"/>
    </location>
</feature>
<reference evidence="3" key="1">
    <citation type="submission" date="2021-05" db="EMBL/GenBank/DDBJ databases">
        <title>Energy efficiency and biological interactions define the core microbiome of deep oligotrophic groundwater.</title>
        <authorList>
            <person name="Mehrshad M."/>
            <person name="Lopez-Fernandez M."/>
            <person name="Bell E."/>
            <person name="Bernier-Latmani R."/>
            <person name="Bertilsson S."/>
            <person name="Dopson M."/>
        </authorList>
    </citation>
    <scope>NUCLEOTIDE SEQUENCE</scope>
    <source>
        <strain evidence="3">Modern_marine.mb.64</strain>
    </source>
</reference>
<feature type="transmembrane region" description="Helical" evidence="2">
    <location>
        <begin position="329"/>
        <end position="348"/>
    </location>
</feature>